<dbReference type="GO" id="GO:0016887">
    <property type="term" value="F:ATP hydrolysis activity"/>
    <property type="evidence" value="ECO:0007669"/>
    <property type="project" value="RHEA"/>
</dbReference>
<evidence type="ECO:0000256" key="10">
    <source>
        <dbReference type="ARBA" id="ARBA00023235"/>
    </source>
</evidence>
<evidence type="ECO:0000256" key="6">
    <source>
        <dbReference type="ARBA" id="ARBA00022801"/>
    </source>
</evidence>
<dbReference type="InterPro" id="IPR007692">
    <property type="entry name" value="DNA_helicase_DnaB"/>
</dbReference>
<sequence length="592" mass="68939">MPETLYHQKHFIQIPPHNNLAEEILLGGILLNIYIIQIVKIELAIESFSIETHQIIYRAIISVYSKYQYINPILLINMLWEINLLQKIGGVTKILFLLKQGQMFIPQKSSEFTILYYTNLIKEQYARRLLIQYGHYAIKLGYSCITYKNIFTKINKQLTEINYLLNKNKTTNTSILLTHILLKIKSNNLFSYDNNYLSSGFPSLDNIIYGFTNGDFIVIAGRPSMGKTSLSLNIICNSIQQYNVQIALFSLEMSQEQLLYRLLSILSQISINKIQQGNISLNEWNSLQTYSKKLLTSQLYIDDTANLSISNLIAKIKHLRQQKQIHLVVIDYLQLIYLDSTTTNINNRTEELSLITRSLKILAKELNIPIIALSQLNRNLEKRINKKPLLSDLRESGCVTSWTKLLIDVKSNLILFFSPDLLISFYTKNNSYNLSSYIKQIKNNKVIRKDIKYTYIILSQRILIIQLTHNHPILTKIGWIKSDQLKYYYNFLDHNISYQYISNIHLRKKKFVYDITMDESTSFIANHTIILHNSIEQDADLILLLYREAYYHKEITNTSITDIIIAKHRNGPIGTVQLNFNNFLSSFENLFL</sequence>
<keyword evidence="15" id="KW-0934">Plastid</keyword>
<evidence type="ECO:0000256" key="4">
    <source>
        <dbReference type="ARBA" id="ARBA00022737"/>
    </source>
</evidence>
<keyword evidence="9 13" id="KW-0238">DNA-binding</keyword>
<dbReference type="InterPro" id="IPR027417">
    <property type="entry name" value="P-loop_NTPase"/>
</dbReference>
<evidence type="ECO:0000259" key="14">
    <source>
        <dbReference type="PROSITE" id="PS51199"/>
    </source>
</evidence>
<dbReference type="PANTHER" id="PTHR30153">
    <property type="entry name" value="REPLICATIVE DNA HELICASE DNAB"/>
    <property type="match status" value="1"/>
</dbReference>
<dbReference type="CDD" id="cd00984">
    <property type="entry name" value="DnaB_C"/>
    <property type="match status" value="1"/>
</dbReference>
<protein>
    <recommendedName>
        <fullName evidence="13">Replicative DNA helicase</fullName>
        <ecNumber evidence="13">5.6.2.3</ecNumber>
    </recommendedName>
</protein>
<dbReference type="AlphaFoldDB" id="A0A1C9CAQ3"/>
<evidence type="ECO:0000256" key="2">
    <source>
        <dbReference type="ARBA" id="ARBA00022515"/>
    </source>
</evidence>
<dbReference type="InterPro" id="IPR030934">
    <property type="entry name" value="Intein_C"/>
</dbReference>
<dbReference type="GeneID" id="29072849"/>
<comment type="function">
    <text evidence="11">The intein is an endonuclease.</text>
</comment>
<comment type="similarity">
    <text evidence="1 13">Belongs to the helicase family. DnaB subfamily.</text>
</comment>
<dbReference type="Gene3D" id="3.40.50.300">
    <property type="entry name" value="P-loop containing nucleotide triphosphate hydrolases"/>
    <property type="match status" value="2"/>
</dbReference>
<evidence type="ECO:0000256" key="7">
    <source>
        <dbReference type="ARBA" id="ARBA00022806"/>
    </source>
</evidence>
<feature type="domain" description="SF4 helicase" evidence="14">
    <location>
        <begin position="534"/>
        <end position="592"/>
    </location>
</feature>
<dbReference type="Pfam" id="PF03796">
    <property type="entry name" value="DnaB_C"/>
    <property type="match status" value="1"/>
</dbReference>
<keyword evidence="10" id="KW-0413">Isomerase</keyword>
<dbReference type="NCBIfam" id="TIGR00665">
    <property type="entry name" value="DnaB"/>
    <property type="match status" value="1"/>
</dbReference>
<evidence type="ECO:0000256" key="3">
    <source>
        <dbReference type="ARBA" id="ARBA00022705"/>
    </source>
</evidence>
<feature type="domain" description="SF4 helicase" evidence="14">
    <location>
        <begin position="190"/>
        <end position="397"/>
    </location>
</feature>
<keyword evidence="2 13" id="KW-0639">Primosome</keyword>
<dbReference type="GO" id="GO:0043139">
    <property type="term" value="F:5'-3' DNA helicase activity"/>
    <property type="evidence" value="ECO:0007669"/>
    <property type="project" value="UniProtKB-EC"/>
</dbReference>
<evidence type="ECO:0000256" key="11">
    <source>
        <dbReference type="ARBA" id="ARBA00044940"/>
    </source>
</evidence>
<dbReference type="SUPFAM" id="SSF48024">
    <property type="entry name" value="N-terminal domain of DnaB helicase"/>
    <property type="match status" value="1"/>
</dbReference>
<dbReference type="InterPro" id="IPR016136">
    <property type="entry name" value="DNA_helicase_N/primase_C"/>
</dbReference>
<evidence type="ECO:0000256" key="8">
    <source>
        <dbReference type="ARBA" id="ARBA00022840"/>
    </source>
</evidence>
<keyword evidence="3 13" id="KW-0235">DNA replication</keyword>
<keyword evidence="7 13" id="KW-0347">Helicase</keyword>
<geneLocation type="plastid" evidence="15"/>
<name>A0A1C9CAQ3_9FLOR</name>
<evidence type="ECO:0000256" key="5">
    <source>
        <dbReference type="ARBA" id="ARBA00022741"/>
    </source>
</evidence>
<keyword evidence="4" id="KW-0677">Repeat</keyword>
<keyword evidence="8 13" id="KW-0067">ATP-binding</keyword>
<organism evidence="15">
    <name type="scientific">Thorea hispida</name>
    <dbReference type="NCBI Taxonomy" id="202687"/>
    <lineage>
        <taxon>Eukaryota</taxon>
        <taxon>Rhodophyta</taxon>
        <taxon>Florideophyceae</taxon>
        <taxon>Nemaliophycidae</taxon>
        <taxon>Thoreales</taxon>
        <taxon>Thoreaceae</taxon>
        <taxon>Thorea</taxon>
    </lineage>
</organism>
<dbReference type="NCBIfam" id="TIGR01443">
    <property type="entry name" value="intein_Cterm"/>
    <property type="match status" value="1"/>
</dbReference>
<dbReference type="RefSeq" id="YP_009296509.1">
    <property type="nucleotide sequence ID" value="NC_031171.1"/>
</dbReference>
<dbReference type="GO" id="GO:0005829">
    <property type="term" value="C:cytosol"/>
    <property type="evidence" value="ECO:0007669"/>
    <property type="project" value="TreeGrafter"/>
</dbReference>
<dbReference type="EC" id="5.6.2.3" evidence="13"/>
<dbReference type="GO" id="GO:0005524">
    <property type="term" value="F:ATP binding"/>
    <property type="evidence" value="ECO:0007669"/>
    <property type="project" value="UniProtKB-UniRule"/>
</dbReference>
<dbReference type="Gene3D" id="2.170.16.10">
    <property type="entry name" value="Hedgehog/Intein (Hint) domain"/>
    <property type="match status" value="1"/>
</dbReference>
<dbReference type="GO" id="GO:0003677">
    <property type="term" value="F:DNA binding"/>
    <property type="evidence" value="ECO:0007669"/>
    <property type="project" value="UniProtKB-UniRule"/>
</dbReference>
<dbReference type="Pfam" id="PF00772">
    <property type="entry name" value="DnaB"/>
    <property type="match status" value="1"/>
</dbReference>
<evidence type="ECO:0000256" key="9">
    <source>
        <dbReference type="ARBA" id="ARBA00023125"/>
    </source>
</evidence>
<dbReference type="PROSITE" id="PS50818">
    <property type="entry name" value="INTEIN_C_TER"/>
    <property type="match status" value="1"/>
</dbReference>
<evidence type="ECO:0000256" key="12">
    <source>
        <dbReference type="ARBA" id="ARBA00048954"/>
    </source>
</evidence>
<dbReference type="InterPro" id="IPR036185">
    <property type="entry name" value="DNA_heli_DnaB-like_N_sf"/>
</dbReference>
<evidence type="ECO:0000256" key="13">
    <source>
        <dbReference type="RuleBase" id="RU362085"/>
    </source>
</evidence>
<accession>A0A1C9CAQ3</accession>
<reference evidence="15" key="1">
    <citation type="journal article" date="2018" name="PLoS ONE">
        <title>Plastid genome analysis of three Nemaliophycidae red algal species suggests environmental adaptation for iron limited habitats.</title>
        <authorList>
            <person name="Cho C.H."/>
            <person name="Choi J.W."/>
            <person name="Lam D.W."/>
            <person name="Kim K.M."/>
            <person name="Yoon H.S."/>
        </authorList>
    </citation>
    <scope>NUCLEOTIDE SEQUENCE</scope>
</reference>
<dbReference type="InterPro" id="IPR007694">
    <property type="entry name" value="DNA_helicase_DnaB-like_C"/>
</dbReference>
<evidence type="ECO:0000313" key="15">
    <source>
        <dbReference type="EMBL" id="AOM65444.1"/>
    </source>
</evidence>
<dbReference type="GO" id="GO:0006269">
    <property type="term" value="P:DNA replication, synthesis of primer"/>
    <property type="evidence" value="ECO:0007669"/>
    <property type="project" value="UniProtKB-UniRule"/>
</dbReference>
<dbReference type="Gene3D" id="1.10.860.10">
    <property type="entry name" value="DNAb Helicase, Chain A"/>
    <property type="match status" value="1"/>
</dbReference>
<evidence type="ECO:0000256" key="1">
    <source>
        <dbReference type="ARBA" id="ARBA00008428"/>
    </source>
</evidence>
<dbReference type="SUPFAM" id="SSF52540">
    <property type="entry name" value="P-loop containing nucleoside triphosphate hydrolases"/>
    <property type="match status" value="1"/>
</dbReference>
<comment type="function">
    <text evidence="13">The main replicative DNA helicase, it participates in initiation and elongation during chromosome replication. Travels ahead of the DNA replisome, separating dsDNA into templates for DNA synthesis. A processive ATP-dependent 5'-3' DNA helicase it has DNA-dependent ATPase activity.</text>
</comment>
<gene>
    <name evidence="15" type="primary">dnaB</name>
    <name evidence="15" type="ORF">Thor_152</name>
</gene>
<comment type="catalytic activity">
    <reaction evidence="12 13">
        <text>ATP + H2O = ADP + phosphate + H(+)</text>
        <dbReference type="Rhea" id="RHEA:13065"/>
        <dbReference type="ChEBI" id="CHEBI:15377"/>
        <dbReference type="ChEBI" id="CHEBI:15378"/>
        <dbReference type="ChEBI" id="CHEBI:30616"/>
        <dbReference type="ChEBI" id="CHEBI:43474"/>
        <dbReference type="ChEBI" id="CHEBI:456216"/>
        <dbReference type="EC" id="5.6.2.3"/>
    </reaction>
</comment>
<dbReference type="InterPro" id="IPR036844">
    <property type="entry name" value="Hint_dom_sf"/>
</dbReference>
<keyword evidence="6 13" id="KW-0378">Hydrolase</keyword>
<dbReference type="InterPro" id="IPR007693">
    <property type="entry name" value="DNA_helicase_DnaB-like_N"/>
</dbReference>
<dbReference type="PANTHER" id="PTHR30153:SF2">
    <property type="entry name" value="REPLICATIVE DNA HELICASE"/>
    <property type="match status" value="1"/>
</dbReference>
<keyword evidence="5 13" id="KW-0547">Nucleotide-binding</keyword>
<dbReference type="PROSITE" id="PS51199">
    <property type="entry name" value="SF4_HELICASE"/>
    <property type="match status" value="2"/>
</dbReference>
<proteinExistence type="inferred from homology"/>
<dbReference type="SUPFAM" id="SSF51294">
    <property type="entry name" value="Hedgehog/intein (Hint) domain"/>
    <property type="match status" value="1"/>
</dbReference>
<dbReference type="EMBL" id="KX284714">
    <property type="protein sequence ID" value="AOM65444.1"/>
    <property type="molecule type" value="Genomic_DNA"/>
</dbReference>